<proteinExistence type="predicted"/>
<organism evidence="2 3">
    <name type="scientific">Polaribacter gangjinensis</name>
    <dbReference type="NCBI Taxonomy" id="574710"/>
    <lineage>
        <taxon>Bacteria</taxon>
        <taxon>Pseudomonadati</taxon>
        <taxon>Bacteroidota</taxon>
        <taxon>Flavobacteriia</taxon>
        <taxon>Flavobacteriales</taxon>
        <taxon>Flavobacteriaceae</taxon>
    </lineage>
</organism>
<name>A0A2S7WDL7_9FLAO</name>
<dbReference type="Gene3D" id="3.90.550.10">
    <property type="entry name" value="Spore Coat Polysaccharide Biosynthesis Protein SpsA, Chain A"/>
    <property type="match status" value="1"/>
</dbReference>
<reference evidence="2 3" key="1">
    <citation type="submission" date="2016-12" db="EMBL/GenBank/DDBJ databases">
        <title>Trade-off between light-utilization and light-protection in marine flavobacteria.</title>
        <authorList>
            <person name="Kumagai Y."/>
            <person name="Yoshizawa S."/>
            <person name="Kogure K."/>
            <person name="Iwasaki W."/>
        </authorList>
    </citation>
    <scope>NUCLEOTIDE SEQUENCE [LARGE SCALE GENOMIC DNA]</scope>
    <source>
        <strain evidence="2 3">KCTC 22729</strain>
    </source>
</reference>
<keyword evidence="2" id="KW-0808">Transferase</keyword>
<dbReference type="PANTHER" id="PTHR43777">
    <property type="entry name" value="MOLYBDENUM COFACTOR CYTIDYLYLTRANSFERASE"/>
    <property type="match status" value="1"/>
</dbReference>
<dbReference type="PANTHER" id="PTHR43777:SF1">
    <property type="entry name" value="MOLYBDENUM COFACTOR CYTIDYLYLTRANSFERASE"/>
    <property type="match status" value="1"/>
</dbReference>
<accession>A0A2S7WDL7</accession>
<dbReference type="OrthoDB" id="9779263at2"/>
<dbReference type="InterPro" id="IPR025877">
    <property type="entry name" value="MobA-like_NTP_Trfase"/>
</dbReference>
<evidence type="ECO:0000313" key="2">
    <source>
        <dbReference type="EMBL" id="PQJ75720.1"/>
    </source>
</evidence>
<dbReference type="GO" id="GO:0016779">
    <property type="term" value="F:nucleotidyltransferase activity"/>
    <property type="evidence" value="ECO:0007669"/>
    <property type="project" value="UniProtKB-ARBA"/>
</dbReference>
<keyword evidence="3" id="KW-1185">Reference proteome</keyword>
<sequence length="203" mass="22705">MKNIPVLVLAAGKSSRMHTTKQLLKIGNQSLLEIVLEKALAISSSPIYCVLGANAATIQQEIATKNVDFIFNENFNEGLSTSIVFGINYLEKNHPNLEGVFILLADQPAIEIAYLKNLIELFAEHKNKIIASNYQRRNGVPAIFPKEFFKELKLLKGDFGARDFLEKNKNATIVSSLDVCLIDLDTKIDYENYKNLIKSDATK</sequence>
<dbReference type="AlphaFoldDB" id="A0A2S7WDL7"/>
<comment type="caution">
    <text evidence="2">The sequence shown here is derived from an EMBL/GenBank/DDBJ whole genome shotgun (WGS) entry which is preliminary data.</text>
</comment>
<evidence type="ECO:0000259" key="1">
    <source>
        <dbReference type="Pfam" id="PF12804"/>
    </source>
</evidence>
<protein>
    <submittedName>
        <fullName evidence="2">Glycosyl transferase</fullName>
    </submittedName>
</protein>
<evidence type="ECO:0000313" key="3">
    <source>
        <dbReference type="Proteomes" id="UP000237608"/>
    </source>
</evidence>
<dbReference type="SUPFAM" id="SSF53448">
    <property type="entry name" value="Nucleotide-diphospho-sugar transferases"/>
    <property type="match status" value="1"/>
</dbReference>
<dbReference type="CDD" id="cd04182">
    <property type="entry name" value="GT_2_like_f"/>
    <property type="match status" value="1"/>
</dbReference>
<dbReference type="Proteomes" id="UP000237608">
    <property type="component" value="Unassembled WGS sequence"/>
</dbReference>
<feature type="domain" description="MobA-like NTP transferase" evidence="1">
    <location>
        <begin position="6"/>
        <end position="168"/>
    </location>
</feature>
<gene>
    <name evidence="2" type="ORF">BTO13_11015</name>
</gene>
<dbReference type="Pfam" id="PF12804">
    <property type="entry name" value="NTP_transf_3"/>
    <property type="match status" value="1"/>
</dbReference>
<dbReference type="EMBL" id="MSCL01000001">
    <property type="protein sequence ID" value="PQJ75720.1"/>
    <property type="molecule type" value="Genomic_DNA"/>
</dbReference>
<dbReference type="InterPro" id="IPR029044">
    <property type="entry name" value="Nucleotide-diphossugar_trans"/>
</dbReference>
<dbReference type="RefSeq" id="WP_105046872.1">
    <property type="nucleotide sequence ID" value="NZ_CP150662.1"/>
</dbReference>